<name>A0ABW9A7Y0_9BURK</name>
<organism evidence="1 2">
    <name type="scientific">Herbaspirillum lusitanum</name>
    <dbReference type="NCBI Taxonomy" id="213312"/>
    <lineage>
        <taxon>Bacteria</taxon>
        <taxon>Pseudomonadati</taxon>
        <taxon>Pseudomonadota</taxon>
        <taxon>Betaproteobacteria</taxon>
        <taxon>Burkholderiales</taxon>
        <taxon>Oxalobacteraceae</taxon>
        <taxon>Herbaspirillum</taxon>
    </lineage>
</organism>
<comment type="caution">
    <text evidence="1">The sequence shown here is derived from an EMBL/GenBank/DDBJ whole genome shotgun (WGS) entry which is preliminary data.</text>
</comment>
<dbReference type="Gene3D" id="1.10.287.1080">
    <property type="entry name" value="MazG-like"/>
    <property type="match status" value="1"/>
</dbReference>
<dbReference type="RefSeq" id="WP_408157291.1">
    <property type="nucleotide sequence ID" value="NZ_JAQQFM010000004.1"/>
</dbReference>
<dbReference type="InterPro" id="IPR025984">
    <property type="entry name" value="DCTPP"/>
</dbReference>
<dbReference type="CDD" id="cd11537">
    <property type="entry name" value="NTP-PPase_RS21-C6_like"/>
    <property type="match status" value="1"/>
</dbReference>
<dbReference type="SUPFAM" id="SSF101386">
    <property type="entry name" value="all-alpha NTP pyrophosphatases"/>
    <property type="match status" value="1"/>
</dbReference>
<dbReference type="PANTHER" id="PTHR46523:SF1">
    <property type="entry name" value="DCTP PYROPHOSPHATASE 1"/>
    <property type="match status" value="1"/>
</dbReference>
<evidence type="ECO:0000313" key="2">
    <source>
        <dbReference type="Proteomes" id="UP001629246"/>
    </source>
</evidence>
<dbReference type="PANTHER" id="PTHR46523">
    <property type="entry name" value="DCTP PYROPHOSPHATASE 1"/>
    <property type="match status" value="1"/>
</dbReference>
<evidence type="ECO:0000313" key="1">
    <source>
        <dbReference type="EMBL" id="MFL9924541.1"/>
    </source>
</evidence>
<proteinExistence type="predicted"/>
<protein>
    <submittedName>
        <fullName evidence="1">Nucleotide pyrophosphohydrolase</fullName>
    </submittedName>
</protein>
<accession>A0ABW9A7Y0</accession>
<sequence>MTQTSAASSASASSASSASSPAAVSDLTELRDLIRAFSSERDWLKFHTPKNLAMALSVEASELLEHFQWLRTGEEAELDDKAREGVRHEVADVLVYLIQFADHCGIDLKTAVLEKMELNRKKYPLDQARGNARKYTEY</sequence>
<dbReference type="Pfam" id="PF12643">
    <property type="entry name" value="MazG-like"/>
    <property type="match status" value="1"/>
</dbReference>
<dbReference type="InterPro" id="IPR052555">
    <property type="entry name" value="dCTP_Pyrophosphatase"/>
</dbReference>
<dbReference type="Proteomes" id="UP001629246">
    <property type="component" value="Unassembled WGS sequence"/>
</dbReference>
<dbReference type="PIRSF" id="PIRSF029826">
    <property type="entry name" value="UCP029826_pph"/>
    <property type="match status" value="1"/>
</dbReference>
<keyword evidence="2" id="KW-1185">Reference proteome</keyword>
<dbReference type="EMBL" id="JAQQFM010000004">
    <property type="protein sequence ID" value="MFL9924541.1"/>
    <property type="molecule type" value="Genomic_DNA"/>
</dbReference>
<gene>
    <name evidence="1" type="ORF">PQR62_09705</name>
</gene>
<reference evidence="1 2" key="1">
    <citation type="journal article" date="2024" name="Chem. Sci.">
        <title>Discovery of megapolipeptins by genome mining of a Burkholderiales bacteria collection.</title>
        <authorList>
            <person name="Paulo B.S."/>
            <person name="Recchia M.J.J."/>
            <person name="Lee S."/>
            <person name="Fergusson C.H."/>
            <person name="Romanowski S.B."/>
            <person name="Hernandez A."/>
            <person name="Krull N."/>
            <person name="Liu D.Y."/>
            <person name="Cavanagh H."/>
            <person name="Bos A."/>
            <person name="Gray C.A."/>
            <person name="Murphy B.T."/>
            <person name="Linington R.G."/>
            <person name="Eustaquio A.S."/>
        </authorList>
    </citation>
    <scope>NUCLEOTIDE SEQUENCE [LARGE SCALE GENOMIC DNA]</scope>
    <source>
        <strain evidence="1 2">RL21-008-BIB-A</strain>
    </source>
</reference>